<dbReference type="Proteomes" id="UP000256964">
    <property type="component" value="Unassembled WGS sequence"/>
</dbReference>
<keyword evidence="2" id="KW-1185">Reference proteome</keyword>
<gene>
    <name evidence="1" type="ORF">OH76DRAFT_176014</name>
</gene>
<dbReference type="EMBL" id="KZ857499">
    <property type="protein sequence ID" value="RDX41860.1"/>
    <property type="molecule type" value="Genomic_DNA"/>
</dbReference>
<sequence>MNVVEAPGYEGTRAPEVTTNWIDRRKMAVQSGRRSRYPSHLKTLLLSCGTGCS</sequence>
<evidence type="ECO:0000313" key="1">
    <source>
        <dbReference type="EMBL" id="RDX41860.1"/>
    </source>
</evidence>
<reference evidence="1 2" key="1">
    <citation type="journal article" date="2018" name="Biotechnol. Biofuels">
        <title>Integrative visual omics of the white-rot fungus Polyporus brumalis exposes the biotechnological potential of its oxidative enzymes for delignifying raw plant biomass.</title>
        <authorList>
            <person name="Miyauchi S."/>
            <person name="Rancon A."/>
            <person name="Drula E."/>
            <person name="Hage H."/>
            <person name="Chaduli D."/>
            <person name="Favel A."/>
            <person name="Grisel S."/>
            <person name="Henrissat B."/>
            <person name="Herpoel-Gimbert I."/>
            <person name="Ruiz-Duenas F.J."/>
            <person name="Chevret D."/>
            <person name="Hainaut M."/>
            <person name="Lin J."/>
            <person name="Wang M."/>
            <person name="Pangilinan J."/>
            <person name="Lipzen A."/>
            <person name="Lesage-Meessen L."/>
            <person name="Navarro D."/>
            <person name="Riley R."/>
            <person name="Grigoriev I.V."/>
            <person name="Zhou S."/>
            <person name="Raouche S."/>
            <person name="Rosso M.N."/>
        </authorList>
    </citation>
    <scope>NUCLEOTIDE SEQUENCE [LARGE SCALE GENOMIC DNA]</scope>
    <source>
        <strain evidence="1 2">BRFM 1820</strain>
    </source>
</reference>
<name>A0A371CNJ2_9APHY</name>
<protein>
    <submittedName>
        <fullName evidence="1">Uncharacterized protein</fullName>
    </submittedName>
</protein>
<accession>A0A371CNJ2</accession>
<evidence type="ECO:0000313" key="2">
    <source>
        <dbReference type="Proteomes" id="UP000256964"/>
    </source>
</evidence>
<proteinExistence type="predicted"/>
<dbReference type="AlphaFoldDB" id="A0A371CNJ2"/>
<organism evidence="1 2">
    <name type="scientific">Lentinus brumalis</name>
    <dbReference type="NCBI Taxonomy" id="2498619"/>
    <lineage>
        <taxon>Eukaryota</taxon>
        <taxon>Fungi</taxon>
        <taxon>Dikarya</taxon>
        <taxon>Basidiomycota</taxon>
        <taxon>Agaricomycotina</taxon>
        <taxon>Agaricomycetes</taxon>
        <taxon>Polyporales</taxon>
        <taxon>Polyporaceae</taxon>
        <taxon>Lentinus</taxon>
    </lineage>
</organism>